<organism evidence="3 4">
    <name type="scientific">Exophiala mesophila</name>
    <name type="common">Black yeast-like fungus</name>
    <dbReference type="NCBI Taxonomy" id="212818"/>
    <lineage>
        <taxon>Eukaryota</taxon>
        <taxon>Fungi</taxon>
        <taxon>Dikarya</taxon>
        <taxon>Ascomycota</taxon>
        <taxon>Pezizomycotina</taxon>
        <taxon>Eurotiomycetes</taxon>
        <taxon>Chaetothyriomycetidae</taxon>
        <taxon>Chaetothyriales</taxon>
        <taxon>Herpotrichiellaceae</taxon>
        <taxon>Exophiala</taxon>
    </lineage>
</organism>
<sequence length="256" mass="27533">MSNNSPHHLHYLRHALSLAQQSPPKPTNFRVGCVIVSDPANDGDSSSSSLTTSQTVPGTVLATGYTLELEGNTHAEQNALSKLQASQGSADVQDWSLVLPQSSNATLYTTLEPCGLRLSGNLPCVDRIIATRRGRHGEQDSGAGIRKLIFGAREPGTFVADSKSLQKLDQAGVPWEFVPGLEEDILKVAMEGHVTQGSAQGHGQEQAKKPENATTDAKPQGQIETNVDDISAEERKRQAALPRNPKKRMMEVDVPP</sequence>
<dbReference type="Gene3D" id="3.40.140.10">
    <property type="entry name" value="Cytidine Deaminase, domain 2"/>
    <property type="match status" value="1"/>
</dbReference>
<evidence type="ECO:0000259" key="2">
    <source>
        <dbReference type="PROSITE" id="PS51747"/>
    </source>
</evidence>
<dbReference type="EMBL" id="NAJM01000047">
    <property type="protein sequence ID" value="RVX67502.1"/>
    <property type="molecule type" value="Genomic_DNA"/>
</dbReference>
<evidence type="ECO:0000256" key="1">
    <source>
        <dbReference type="SAM" id="MobiDB-lite"/>
    </source>
</evidence>
<comment type="caution">
    <text evidence="3">The sequence shown here is derived from an EMBL/GenBank/DDBJ whole genome shotgun (WGS) entry which is preliminary data.</text>
</comment>
<dbReference type="VEuPathDB" id="FungiDB:PV10_03735"/>
<dbReference type="AlphaFoldDB" id="A0A438MX33"/>
<feature type="domain" description="CMP/dCMP-type deaminase" evidence="2">
    <location>
        <begin position="6"/>
        <end position="176"/>
    </location>
</feature>
<feature type="region of interest" description="Disordered" evidence="1">
    <location>
        <begin position="195"/>
        <end position="256"/>
    </location>
</feature>
<name>A0A438MX33_EXOME</name>
<accession>A0A438MX33</accession>
<reference evidence="3 4" key="1">
    <citation type="submission" date="2017-03" db="EMBL/GenBank/DDBJ databases">
        <title>Genomes of endolithic fungi from Antarctica.</title>
        <authorList>
            <person name="Coleine C."/>
            <person name="Masonjones S."/>
            <person name="Stajich J.E."/>
        </authorList>
    </citation>
    <scope>NUCLEOTIDE SEQUENCE [LARGE SCALE GENOMIC DNA]</scope>
    <source>
        <strain evidence="3 4">CCFEE 6314</strain>
    </source>
</reference>
<dbReference type="OrthoDB" id="252265at2759"/>
<dbReference type="Proteomes" id="UP000288859">
    <property type="component" value="Unassembled WGS sequence"/>
</dbReference>
<feature type="compositionally biased region" description="Polar residues" evidence="1">
    <location>
        <begin position="212"/>
        <end position="225"/>
    </location>
</feature>
<proteinExistence type="predicted"/>
<dbReference type="InterPro" id="IPR002125">
    <property type="entry name" value="CMP_dCMP_dom"/>
</dbReference>
<protein>
    <recommendedName>
        <fullName evidence="2">CMP/dCMP-type deaminase domain-containing protein</fullName>
    </recommendedName>
</protein>
<dbReference type="InterPro" id="IPR016193">
    <property type="entry name" value="Cytidine_deaminase-like"/>
</dbReference>
<dbReference type="Pfam" id="PF18785">
    <property type="entry name" value="Inv-AAD"/>
    <property type="match status" value="1"/>
</dbReference>
<dbReference type="GO" id="GO:0006139">
    <property type="term" value="P:nucleobase-containing compound metabolic process"/>
    <property type="evidence" value="ECO:0007669"/>
    <property type="project" value="UniProtKB-ARBA"/>
</dbReference>
<gene>
    <name evidence="3" type="ORF">B0A52_08855</name>
</gene>
<dbReference type="GO" id="GO:0003824">
    <property type="term" value="F:catalytic activity"/>
    <property type="evidence" value="ECO:0007669"/>
    <property type="project" value="InterPro"/>
</dbReference>
<evidence type="ECO:0000313" key="3">
    <source>
        <dbReference type="EMBL" id="RVX67502.1"/>
    </source>
</evidence>
<dbReference type="SUPFAM" id="SSF53927">
    <property type="entry name" value="Cytidine deaminase-like"/>
    <property type="match status" value="1"/>
</dbReference>
<evidence type="ECO:0000313" key="4">
    <source>
        <dbReference type="Proteomes" id="UP000288859"/>
    </source>
</evidence>
<dbReference type="PROSITE" id="PS51747">
    <property type="entry name" value="CYT_DCMP_DEAMINASES_2"/>
    <property type="match status" value="1"/>
</dbReference>